<dbReference type="GO" id="GO:0005730">
    <property type="term" value="C:nucleolus"/>
    <property type="evidence" value="ECO:0007669"/>
    <property type="project" value="UniProtKB-SubCell"/>
</dbReference>
<dbReference type="InterPro" id="IPR014001">
    <property type="entry name" value="Helicase_ATP-bd"/>
</dbReference>
<evidence type="ECO:0000256" key="2">
    <source>
        <dbReference type="ARBA" id="ARBA00022517"/>
    </source>
</evidence>
<feature type="domain" description="Helicase ATP-binding" evidence="16">
    <location>
        <begin position="190"/>
        <end position="366"/>
    </location>
</feature>
<dbReference type="OrthoDB" id="10259640at2759"/>
<dbReference type="Gene3D" id="3.40.50.300">
    <property type="entry name" value="P-loop containing nucleotide triphosphate hydrolases"/>
    <property type="match status" value="2"/>
</dbReference>
<dbReference type="GO" id="GO:0003724">
    <property type="term" value="F:RNA helicase activity"/>
    <property type="evidence" value="ECO:0007669"/>
    <property type="project" value="UniProtKB-EC"/>
</dbReference>
<evidence type="ECO:0000256" key="6">
    <source>
        <dbReference type="ARBA" id="ARBA00022806"/>
    </source>
</evidence>
<dbReference type="CDD" id="cd18787">
    <property type="entry name" value="SF2_C_DEAD"/>
    <property type="match status" value="1"/>
</dbReference>
<dbReference type="InterPro" id="IPR027417">
    <property type="entry name" value="P-loop_NTPase"/>
</dbReference>
<keyword evidence="3" id="KW-0698">rRNA processing</keyword>
<dbReference type="SUPFAM" id="SSF52540">
    <property type="entry name" value="P-loop containing nucleoside triphosphate hydrolases"/>
    <property type="match status" value="2"/>
</dbReference>
<dbReference type="GO" id="GO:0003723">
    <property type="term" value="F:RNA binding"/>
    <property type="evidence" value="ECO:0007669"/>
    <property type="project" value="UniProtKB-UniRule"/>
</dbReference>
<dbReference type="Pfam" id="PF00271">
    <property type="entry name" value="Helicase_C"/>
    <property type="match status" value="1"/>
</dbReference>
<evidence type="ECO:0000256" key="1">
    <source>
        <dbReference type="ARBA" id="ARBA00004604"/>
    </source>
</evidence>
<evidence type="ECO:0000256" key="8">
    <source>
        <dbReference type="ARBA" id="ARBA00022884"/>
    </source>
</evidence>
<feature type="compositionally biased region" description="Basic and acidic residues" evidence="15">
    <location>
        <begin position="604"/>
        <end position="615"/>
    </location>
</feature>
<comment type="function">
    <text evidence="9">ATP-dependent RNA helicase involved in 40S ribosomal subunit biogenesis. Required for the processing and cleavage of 35S pre-rRNA at sites A0, A1, and A2, leading to mature 18S rRNA.</text>
</comment>
<feature type="compositionally biased region" description="Basic residues" evidence="15">
    <location>
        <begin position="88"/>
        <end position="98"/>
    </location>
</feature>
<dbReference type="SMART" id="SM01178">
    <property type="entry name" value="DUF4217"/>
    <property type="match status" value="1"/>
</dbReference>
<evidence type="ECO:0000313" key="20">
    <source>
        <dbReference type="Proteomes" id="UP001150569"/>
    </source>
</evidence>
<keyword evidence="6 13" id="KW-0347">Helicase</keyword>
<keyword evidence="7 13" id="KW-0067">ATP-binding</keyword>
<evidence type="ECO:0000256" key="3">
    <source>
        <dbReference type="ARBA" id="ARBA00022552"/>
    </source>
</evidence>
<feature type="region of interest" description="Disordered" evidence="15">
    <location>
        <begin position="604"/>
        <end position="623"/>
    </location>
</feature>
<gene>
    <name evidence="19" type="primary">HAS1_1</name>
    <name evidence="19" type="ORF">IWQ60_002295</name>
</gene>
<dbReference type="PROSITE" id="PS51194">
    <property type="entry name" value="HELICASE_CTER"/>
    <property type="match status" value="1"/>
</dbReference>
<dbReference type="SMART" id="SM00487">
    <property type="entry name" value="DEXDc"/>
    <property type="match status" value="1"/>
</dbReference>
<dbReference type="Pfam" id="PF00270">
    <property type="entry name" value="DEAD"/>
    <property type="match status" value="1"/>
</dbReference>
<proteinExistence type="inferred from homology"/>
<dbReference type="InterPro" id="IPR001650">
    <property type="entry name" value="Helicase_C-like"/>
</dbReference>
<evidence type="ECO:0000256" key="13">
    <source>
        <dbReference type="RuleBase" id="RU000492"/>
    </source>
</evidence>
<dbReference type="GO" id="GO:0005524">
    <property type="term" value="F:ATP binding"/>
    <property type="evidence" value="ECO:0007669"/>
    <property type="project" value="UniProtKB-UniRule"/>
</dbReference>
<dbReference type="PANTHER" id="PTHR24031">
    <property type="entry name" value="RNA HELICASE"/>
    <property type="match status" value="1"/>
</dbReference>
<dbReference type="Proteomes" id="UP001150569">
    <property type="component" value="Unassembled WGS sequence"/>
</dbReference>
<keyword evidence="8 14" id="KW-0694">RNA-binding</keyword>
<keyword evidence="20" id="KW-1185">Reference proteome</keyword>
<feature type="domain" description="Helicase C-terminal" evidence="17">
    <location>
        <begin position="380"/>
        <end position="549"/>
    </location>
</feature>
<comment type="subcellular location">
    <subcellularLocation>
        <location evidence="1">Nucleus</location>
        <location evidence="1">Nucleolus</location>
    </subcellularLocation>
</comment>
<evidence type="ECO:0000259" key="18">
    <source>
        <dbReference type="PROSITE" id="PS51195"/>
    </source>
</evidence>
<comment type="caution">
    <text evidence="19">The sequence shown here is derived from an EMBL/GenBank/DDBJ whole genome shotgun (WGS) entry which is preliminary data.</text>
</comment>
<evidence type="ECO:0000256" key="9">
    <source>
        <dbReference type="ARBA" id="ARBA00024310"/>
    </source>
</evidence>
<dbReference type="InterPro" id="IPR025313">
    <property type="entry name" value="SPB4-like_CTE"/>
</dbReference>
<dbReference type="Pfam" id="PF13959">
    <property type="entry name" value="CTE_SPB4"/>
    <property type="match status" value="1"/>
</dbReference>
<dbReference type="FunFam" id="3.40.50.300:FF:000379">
    <property type="entry name" value="RNA helicase"/>
    <property type="match status" value="1"/>
</dbReference>
<dbReference type="AlphaFoldDB" id="A0A9W8AF37"/>
<feature type="region of interest" description="Disordered" evidence="15">
    <location>
        <begin position="1"/>
        <end position="143"/>
    </location>
</feature>
<comment type="similarity">
    <text evidence="10">Belongs to the DEAD box helicase family. DDX18/HAS1 subfamily.</text>
</comment>
<feature type="short sequence motif" description="Q motif" evidence="12">
    <location>
        <begin position="159"/>
        <end position="187"/>
    </location>
</feature>
<evidence type="ECO:0000256" key="10">
    <source>
        <dbReference type="ARBA" id="ARBA00024357"/>
    </source>
</evidence>
<organism evidence="19 20">
    <name type="scientific">Tieghemiomyces parasiticus</name>
    <dbReference type="NCBI Taxonomy" id="78921"/>
    <lineage>
        <taxon>Eukaryota</taxon>
        <taxon>Fungi</taxon>
        <taxon>Fungi incertae sedis</taxon>
        <taxon>Zoopagomycota</taxon>
        <taxon>Kickxellomycotina</taxon>
        <taxon>Dimargaritomycetes</taxon>
        <taxon>Dimargaritales</taxon>
        <taxon>Dimargaritaceae</taxon>
        <taxon>Tieghemiomyces</taxon>
    </lineage>
</organism>
<sequence length="623" mass="68098">MAPSPVANVPEASVNTEAKKASKRRRSKPSETRESASKIPAPVSNDMEVDTAPVSLAKKKKPSKTTSNAPALASDTASTPAVTPAKATSKRSRNRGKKPASETAAKPDDGMDVDTPASSETTASASAAETAPKEIKKRRKVGASKEIEYETGTQDDVSFNFASLKASSATLEAIQQMGFKRMTEIQARCIPPALAGRDILGAAKTGSGKTVAFLIPAIELLSQLQFKPHNGAGVVIITPTRELALQIFGVLRDLMKFHSQTFGLVIGGANRNAEATKLAKGVNILVATPGRLLDHMQNTKHFVYSNLKALVIDEADRILDCGFELEMKQIVKLLPTADRQTLLFSATQTTKVQDLARISLKRGPLYINVDEKKDASTADNLDQGYVVTEIDKRFMLLFTMLRKYREKKVIVFLSSCKSVAYHTELLNYIDVPVLGLHGRMSQNKRTATFFEYSNADKGALLCTNVAARGLDIPAVDWIIQYDPPDDPREYIHRVGRTARAGRSGRSLLFLTPENLGFLSYLKQAKVPLNEYQFPPSKVANIQPQLENLLAKNHYLHTSAVGAYSSFLKAYNSTALKKVFSLDSLKLDKVAKSFGLTIVPHVDVNKRGRSTQDRNKRAPKPKTG</sequence>
<dbReference type="InterPro" id="IPR000629">
    <property type="entry name" value="RNA-helicase_DEAD-box_CS"/>
</dbReference>
<dbReference type="InterPro" id="IPR014014">
    <property type="entry name" value="RNA_helicase_DEAD_Q_motif"/>
</dbReference>
<feature type="compositionally biased region" description="Polar residues" evidence="15">
    <location>
        <begin position="64"/>
        <end position="81"/>
    </location>
</feature>
<comment type="domain">
    <text evidence="14">The Q motif is unique to and characteristic of the DEAD box family of RNA helicases and controls ATP binding and hydrolysis.</text>
</comment>
<dbReference type="InterPro" id="IPR044773">
    <property type="entry name" value="DDX18/Has1_DEADc"/>
</dbReference>
<dbReference type="InterPro" id="IPR011545">
    <property type="entry name" value="DEAD/DEAH_box_helicase_dom"/>
</dbReference>
<dbReference type="CDD" id="cd17942">
    <property type="entry name" value="DEADc_DDX18"/>
    <property type="match status" value="1"/>
</dbReference>
<evidence type="ECO:0000256" key="14">
    <source>
        <dbReference type="RuleBase" id="RU365068"/>
    </source>
</evidence>
<evidence type="ECO:0000259" key="17">
    <source>
        <dbReference type="PROSITE" id="PS51194"/>
    </source>
</evidence>
<protein>
    <recommendedName>
        <fullName evidence="14">ATP-dependent RNA helicase</fullName>
        <ecNumber evidence="14">3.6.4.13</ecNumber>
    </recommendedName>
</protein>
<comment type="function">
    <text evidence="14">RNA helicase.</text>
</comment>
<feature type="compositionally biased region" description="Low complexity" evidence="15">
    <location>
        <begin position="115"/>
        <end position="130"/>
    </location>
</feature>
<accession>A0A9W8AF37</accession>
<dbReference type="EC" id="3.6.4.13" evidence="14"/>
<reference evidence="19" key="1">
    <citation type="submission" date="2022-07" db="EMBL/GenBank/DDBJ databases">
        <title>Phylogenomic reconstructions and comparative analyses of Kickxellomycotina fungi.</title>
        <authorList>
            <person name="Reynolds N.K."/>
            <person name="Stajich J.E."/>
            <person name="Barry K."/>
            <person name="Grigoriev I.V."/>
            <person name="Crous P."/>
            <person name="Smith M.E."/>
        </authorList>
    </citation>
    <scope>NUCLEOTIDE SEQUENCE</scope>
    <source>
        <strain evidence="19">RSA 861</strain>
    </source>
</reference>
<dbReference type="GO" id="GO:0016787">
    <property type="term" value="F:hydrolase activity"/>
    <property type="evidence" value="ECO:0007669"/>
    <property type="project" value="UniProtKB-KW"/>
</dbReference>
<dbReference type="PROSITE" id="PS00039">
    <property type="entry name" value="DEAD_ATP_HELICASE"/>
    <property type="match status" value="1"/>
</dbReference>
<evidence type="ECO:0000256" key="15">
    <source>
        <dbReference type="SAM" id="MobiDB-lite"/>
    </source>
</evidence>
<evidence type="ECO:0000256" key="12">
    <source>
        <dbReference type="PROSITE-ProRule" id="PRU00552"/>
    </source>
</evidence>
<dbReference type="GO" id="GO:0006364">
    <property type="term" value="P:rRNA processing"/>
    <property type="evidence" value="ECO:0007669"/>
    <property type="project" value="UniProtKB-KW"/>
</dbReference>
<feature type="domain" description="DEAD-box RNA helicase Q" evidence="18">
    <location>
        <begin position="159"/>
        <end position="187"/>
    </location>
</feature>
<keyword evidence="4 13" id="KW-0547">Nucleotide-binding</keyword>
<evidence type="ECO:0000256" key="4">
    <source>
        <dbReference type="ARBA" id="ARBA00022741"/>
    </source>
</evidence>
<evidence type="ECO:0000256" key="5">
    <source>
        <dbReference type="ARBA" id="ARBA00022801"/>
    </source>
</evidence>
<evidence type="ECO:0000259" key="16">
    <source>
        <dbReference type="PROSITE" id="PS51192"/>
    </source>
</evidence>
<keyword evidence="5 13" id="KW-0378">Hydrolase</keyword>
<dbReference type="SMART" id="SM00490">
    <property type="entry name" value="HELICc"/>
    <property type="match status" value="1"/>
</dbReference>
<evidence type="ECO:0000313" key="19">
    <source>
        <dbReference type="EMBL" id="KAJ1928173.1"/>
    </source>
</evidence>
<name>A0A9W8AF37_9FUNG</name>
<evidence type="ECO:0000256" key="7">
    <source>
        <dbReference type="ARBA" id="ARBA00022840"/>
    </source>
</evidence>
<keyword evidence="2" id="KW-0690">Ribosome biogenesis</keyword>
<comment type="catalytic activity">
    <reaction evidence="11 14">
        <text>ATP + H2O = ADP + phosphate + H(+)</text>
        <dbReference type="Rhea" id="RHEA:13065"/>
        <dbReference type="ChEBI" id="CHEBI:15377"/>
        <dbReference type="ChEBI" id="CHEBI:15378"/>
        <dbReference type="ChEBI" id="CHEBI:30616"/>
        <dbReference type="ChEBI" id="CHEBI:43474"/>
        <dbReference type="ChEBI" id="CHEBI:456216"/>
        <dbReference type="EC" id="3.6.4.13"/>
    </reaction>
</comment>
<dbReference type="EMBL" id="JANBPT010000085">
    <property type="protein sequence ID" value="KAJ1928173.1"/>
    <property type="molecule type" value="Genomic_DNA"/>
</dbReference>
<evidence type="ECO:0000256" key="11">
    <source>
        <dbReference type="ARBA" id="ARBA00047984"/>
    </source>
</evidence>
<dbReference type="PROSITE" id="PS51195">
    <property type="entry name" value="Q_MOTIF"/>
    <property type="match status" value="1"/>
</dbReference>
<dbReference type="PROSITE" id="PS51192">
    <property type="entry name" value="HELICASE_ATP_BIND_1"/>
    <property type="match status" value="1"/>
</dbReference>